<feature type="domain" description="Heterokaryon incompatibility" evidence="1">
    <location>
        <begin position="62"/>
        <end position="199"/>
    </location>
</feature>
<evidence type="ECO:0000259" key="1">
    <source>
        <dbReference type="Pfam" id="PF06985"/>
    </source>
</evidence>
<dbReference type="InterPro" id="IPR052895">
    <property type="entry name" value="HetReg/Transcr_Mod"/>
</dbReference>
<dbReference type="Pfam" id="PF06985">
    <property type="entry name" value="HET"/>
    <property type="match status" value="1"/>
</dbReference>
<accession>A0AB74CHS9</accession>
<dbReference type="PANTHER" id="PTHR24148">
    <property type="entry name" value="ANKYRIN REPEAT DOMAIN-CONTAINING PROTEIN 39 HOMOLOG-RELATED"/>
    <property type="match status" value="1"/>
</dbReference>
<dbReference type="InterPro" id="IPR010730">
    <property type="entry name" value="HET"/>
</dbReference>
<organism evidence="2 3">
    <name type="scientific">Aspergillus flavus</name>
    <dbReference type="NCBI Taxonomy" id="5059"/>
    <lineage>
        <taxon>Eukaryota</taxon>
        <taxon>Fungi</taxon>
        <taxon>Dikarya</taxon>
        <taxon>Ascomycota</taxon>
        <taxon>Pezizomycotina</taxon>
        <taxon>Eurotiomycetes</taxon>
        <taxon>Eurotiomycetidae</taxon>
        <taxon>Eurotiales</taxon>
        <taxon>Aspergillaceae</taxon>
        <taxon>Aspergillus</taxon>
        <taxon>Aspergillus subgen. Circumdati</taxon>
    </lineage>
</organism>
<protein>
    <recommendedName>
        <fullName evidence="1">Heterokaryon incompatibility domain-containing protein</fullName>
    </recommendedName>
</protein>
<dbReference type="AlphaFoldDB" id="A0AB74CHS9"/>
<dbReference type="InterPro" id="IPR055530">
    <property type="entry name" value="DUF7104"/>
</dbReference>
<dbReference type="Proteomes" id="UP000275480">
    <property type="component" value="Unassembled WGS sequence"/>
</dbReference>
<sequence>MSPGPERTSHTTLPPFTYPTLPQEPYTTRMIRLLPHKDKSAPIRCELFDYDLSETGDGTHLYQALSYVWGSEMKPESIILNRCTFRVTANLHTALLYLRNRQVERILWVDAICINQDEEDQGVEKSKQIPLMRTIYAQAERVIVWLGDATENGDKALEGIRCLAEEQDTTSTLNTSENYDACLRLLQRDWFSRIWVLQEVGVARCVYIMCGSVYINGHIFCEGLSILRRFLDLPSTVGPVAYLIRGALYRPKYELGSRASISMGELIGMYHGHNATKQHDKVYALLGLSADPITDAIRPNYSLPWKELFKEITSHLFPECSVETWTETGTVVIKGKGWILGHVHSVEENFSEFGKQRIEVLFNDTAKSFGCEDLWGTDWKLQASAVLIQDGDIICLLEGVSKQSIIRLCKDHFTVITPAVTPQQRQHKESPTVRPLGRLFDIILIWKTPLAKTQSKDKPEIMSPLMKAPPNLQEERFESQKRLKHTTLVVIDLALRTLEQTIPSTRVIAHLLRQSGTKDPIIEEVVKVLKYKNRPSIVNYSSDLFRDQGNDLLISEETVIAATTDAGPYGCIIMELLLQYQGASLPISEEVVKAIAENNGEYGPKILEILFLHRGENLPISEEVVRAAAGNNKYHGPEILEVLFQYRGENLPISEEVVRAAAGNNEEYGPKILEVLFLHRGENLPISEEVVRAAAENNGEYGPKILEILFLHRGKNLPISEEVVRAAAGNTGYCGCEILEILFQHWENLPISEEVVKAAAGNTGDCRSEILEILFHYRGNYLRETGLDRLLSRRR</sequence>
<dbReference type="PANTHER" id="PTHR24148:SF78">
    <property type="entry name" value="HETEROKARYON INCOMPATIBILITY DOMAIN-CONTAINING PROTEIN"/>
    <property type="match status" value="1"/>
</dbReference>
<evidence type="ECO:0000313" key="2">
    <source>
        <dbReference type="EMBL" id="RMZ46269.1"/>
    </source>
</evidence>
<dbReference type="EMBL" id="QQZZ01000034">
    <property type="protein sequence ID" value="RMZ46269.1"/>
    <property type="molecule type" value="Genomic_DNA"/>
</dbReference>
<dbReference type="Pfam" id="PF23397">
    <property type="entry name" value="DUF7104"/>
    <property type="match status" value="6"/>
</dbReference>
<comment type="caution">
    <text evidence="2">The sequence shown here is derived from an EMBL/GenBank/DDBJ whole genome shotgun (WGS) entry which is preliminary data.</text>
</comment>
<evidence type="ECO:0000313" key="3">
    <source>
        <dbReference type="Proteomes" id="UP000275480"/>
    </source>
</evidence>
<reference evidence="2 3" key="1">
    <citation type="submission" date="2018-07" db="EMBL/GenBank/DDBJ databases">
        <title>Identification of spontaneous genetic mutation associated with occurrence of a yellow conidial color mutant of Aspergillus flavus.</title>
        <authorList>
            <person name="Chang P.-K."/>
            <person name="Mack B.M."/>
            <person name="Scharfenstein L."/>
            <person name="Gilbert M.K."/>
        </authorList>
    </citation>
    <scope>NUCLEOTIDE SEQUENCE [LARGE SCALE GENOMIC DNA]</scope>
    <source>
        <strain evidence="2 3">CA14</strain>
    </source>
</reference>
<gene>
    <name evidence="2" type="ORF">CA14_008331</name>
</gene>
<name>A0AB74CHS9_ASPFL</name>
<proteinExistence type="predicted"/>